<evidence type="ECO:0000313" key="1">
    <source>
        <dbReference type="EMBL" id="GFC80330.1"/>
    </source>
</evidence>
<protein>
    <submittedName>
        <fullName evidence="1">Uncharacterized protein</fullName>
    </submittedName>
</protein>
<dbReference type="EMBL" id="BKCJ011074581">
    <property type="protein sequence ID" value="GFC80330.1"/>
    <property type="molecule type" value="Genomic_DNA"/>
</dbReference>
<feature type="non-terminal residue" evidence="1">
    <location>
        <position position="44"/>
    </location>
</feature>
<sequence length="44" mass="5380">MKVLPKLILSVHRIRRRRYNLIPAESKFKNLVLDHQDKYMMKAQ</sequence>
<organism evidence="1">
    <name type="scientific">Tanacetum cinerariifolium</name>
    <name type="common">Dalmatian daisy</name>
    <name type="synonym">Chrysanthemum cinerariifolium</name>
    <dbReference type="NCBI Taxonomy" id="118510"/>
    <lineage>
        <taxon>Eukaryota</taxon>
        <taxon>Viridiplantae</taxon>
        <taxon>Streptophyta</taxon>
        <taxon>Embryophyta</taxon>
        <taxon>Tracheophyta</taxon>
        <taxon>Spermatophyta</taxon>
        <taxon>Magnoliopsida</taxon>
        <taxon>eudicotyledons</taxon>
        <taxon>Gunneridae</taxon>
        <taxon>Pentapetalae</taxon>
        <taxon>asterids</taxon>
        <taxon>campanulids</taxon>
        <taxon>Asterales</taxon>
        <taxon>Asteraceae</taxon>
        <taxon>Asteroideae</taxon>
        <taxon>Anthemideae</taxon>
        <taxon>Anthemidinae</taxon>
        <taxon>Tanacetum</taxon>
    </lineage>
</organism>
<comment type="caution">
    <text evidence="1">The sequence shown here is derived from an EMBL/GenBank/DDBJ whole genome shotgun (WGS) entry which is preliminary data.</text>
</comment>
<proteinExistence type="predicted"/>
<gene>
    <name evidence="1" type="ORF">Tci_852300</name>
</gene>
<reference evidence="1" key="1">
    <citation type="journal article" date="2019" name="Sci. Rep.">
        <title>Draft genome of Tanacetum cinerariifolium, the natural source of mosquito coil.</title>
        <authorList>
            <person name="Yamashiro T."/>
            <person name="Shiraishi A."/>
            <person name="Satake H."/>
            <person name="Nakayama K."/>
        </authorList>
    </citation>
    <scope>NUCLEOTIDE SEQUENCE</scope>
</reference>
<dbReference type="AlphaFoldDB" id="A0A699R2A8"/>
<name>A0A699R2A8_TANCI</name>
<accession>A0A699R2A8</accession>